<feature type="region of interest" description="Disordered" evidence="1">
    <location>
        <begin position="130"/>
        <end position="150"/>
    </location>
</feature>
<reference evidence="4 5" key="1">
    <citation type="journal article" date="2015" name="Stand. Genomic Sci.">
        <title>Genomic Encyclopedia of Bacterial and Archaeal Type Strains, Phase III: the genomes of soil and plant-associated and newly described type strains.</title>
        <authorList>
            <person name="Whitman W.B."/>
            <person name="Woyke T."/>
            <person name="Klenk H.P."/>
            <person name="Zhou Y."/>
            <person name="Lilburn T.G."/>
            <person name="Beck B.J."/>
            <person name="De Vos P."/>
            <person name="Vandamme P."/>
            <person name="Eisen J.A."/>
            <person name="Garrity G."/>
            <person name="Hugenholtz P."/>
            <person name="Kyrpides N.C."/>
        </authorList>
    </citation>
    <scope>NUCLEOTIDE SEQUENCE [LARGE SCALE GENOMIC DNA]</scope>
    <source>
        <strain evidence="4 5">CGMCC 1.10124</strain>
    </source>
</reference>
<name>A0A3M0CHQ1_9EURY</name>
<reference evidence="3 6" key="2">
    <citation type="submission" date="2018-07" db="EMBL/GenBank/DDBJ databases">
        <title>Genome sequences of Haloplanus aerogenes JCM 16430T.</title>
        <authorList>
            <person name="Kim Y.B."/>
            <person name="Roh S.W."/>
        </authorList>
    </citation>
    <scope>NUCLEOTIDE SEQUENCE [LARGE SCALE GENOMIC DNA]</scope>
    <source>
        <strain evidence="3 6">JCM 16430</strain>
    </source>
</reference>
<dbReference type="KEGG" id="haer:DU502_15990"/>
<evidence type="ECO:0000256" key="1">
    <source>
        <dbReference type="SAM" id="MobiDB-lite"/>
    </source>
</evidence>
<evidence type="ECO:0000313" key="5">
    <source>
        <dbReference type="Proteomes" id="UP000277326"/>
    </source>
</evidence>
<evidence type="ECO:0000313" key="6">
    <source>
        <dbReference type="Proteomes" id="UP000282007"/>
    </source>
</evidence>
<dbReference type="OrthoDB" id="190812at2157"/>
<feature type="region of interest" description="Disordered" evidence="1">
    <location>
        <begin position="1"/>
        <end position="23"/>
    </location>
</feature>
<dbReference type="RefSeq" id="WP_121922024.1">
    <property type="nucleotide sequence ID" value="NZ_CP034145.1"/>
</dbReference>
<dbReference type="Gene3D" id="2.60.120.10">
    <property type="entry name" value="Jelly Rolls"/>
    <property type="match status" value="1"/>
</dbReference>
<dbReference type="InterPro" id="IPR011051">
    <property type="entry name" value="RmlC_Cupin_sf"/>
</dbReference>
<evidence type="ECO:0000313" key="4">
    <source>
        <dbReference type="EMBL" id="RMB09131.1"/>
    </source>
</evidence>
<accession>A0A3M0CHQ1</accession>
<evidence type="ECO:0000259" key="2">
    <source>
        <dbReference type="Pfam" id="PF07883"/>
    </source>
</evidence>
<gene>
    <name evidence="4" type="ORF">ATH50_3502</name>
    <name evidence="3" type="ORF">DU502_15990</name>
</gene>
<dbReference type="InterPro" id="IPR013096">
    <property type="entry name" value="Cupin_2"/>
</dbReference>
<feature type="compositionally biased region" description="Basic and acidic residues" evidence="1">
    <location>
        <begin position="141"/>
        <end position="150"/>
    </location>
</feature>
<sequence>MTDYHHGALDDFETNPAKPGRRWELSPPLGIDAYNFNVAVLAPGDPLSQNGYHYHESQAELFYVVENQCRVEVEDGGFTLETDDIVHFETGVTHLLHNPFDDPCKVVAVGSPPEGRYPVHQVASAAELLDRRYGDPSPSAERIDDAEHTT</sequence>
<proteinExistence type="predicted"/>
<dbReference type="Proteomes" id="UP000277326">
    <property type="component" value="Unassembled WGS sequence"/>
</dbReference>
<feature type="domain" description="Cupin type-2" evidence="2">
    <location>
        <begin position="40"/>
        <end position="109"/>
    </location>
</feature>
<evidence type="ECO:0000313" key="3">
    <source>
        <dbReference type="EMBL" id="AZH26782.1"/>
    </source>
</evidence>
<protein>
    <submittedName>
        <fullName evidence="3">Cupin domain-containing protein</fullName>
    </submittedName>
</protein>
<dbReference type="EMBL" id="REFS01000009">
    <property type="protein sequence ID" value="RMB09131.1"/>
    <property type="molecule type" value="Genomic_DNA"/>
</dbReference>
<dbReference type="CDD" id="cd02208">
    <property type="entry name" value="cupin_RmlC-like"/>
    <property type="match status" value="1"/>
</dbReference>
<dbReference type="EMBL" id="CP034145">
    <property type="protein sequence ID" value="AZH26782.1"/>
    <property type="molecule type" value="Genomic_DNA"/>
</dbReference>
<dbReference type="Pfam" id="PF07883">
    <property type="entry name" value="Cupin_2"/>
    <property type="match status" value="1"/>
</dbReference>
<dbReference type="Proteomes" id="UP000282007">
    <property type="component" value="Chromosome"/>
</dbReference>
<organism evidence="4 5">
    <name type="scientific">Haloplanus aerogenes</name>
    <dbReference type="NCBI Taxonomy" id="660522"/>
    <lineage>
        <taxon>Archaea</taxon>
        <taxon>Methanobacteriati</taxon>
        <taxon>Methanobacteriota</taxon>
        <taxon>Stenosarchaea group</taxon>
        <taxon>Halobacteria</taxon>
        <taxon>Halobacteriales</taxon>
        <taxon>Haloferacaceae</taxon>
        <taxon>Haloplanus</taxon>
    </lineage>
</organism>
<dbReference type="AlphaFoldDB" id="A0A3M0CHQ1"/>
<keyword evidence="6" id="KW-1185">Reference proteome</keyword>
<reference evidence="4" key="3">
    <citation type="submission" date="2018-10" db="EMBL/GenBank/DDBJ databases">
        <authorList>
            <person name="Whitman W."/>
            <person name="Huntemann M."/>
            <person name="Clum A."/>
            <person name="Pillay M."/>
            <person name="Palaniappan K."/>
            <person name="Varghese N."/>
            <person name="Mikhailova N."/>
            <person name="Stamatis D."/>
            <person name="Reddy T."/>
            <person name="Daum C."/>
            <person name="Shapiro N."/>
            <person name="Ivanova N."/>
            <person name="Kyrpides N."/>
            <person name="Woyke T."/>
        </authorList>
    </citation>
    <scope>NUCLEOTIDE SEQUENCE</scope>
    <source>
        <strain evidence="4">CGMCC 1.10124</strain>
    </source>
</reference>
<dbReference type="GeneID" id="38472818"/>
<dbReference type="InterPro" id="IPR014710">
    <property type="entry name" value="RmlC-like_jellyroll"/>
</dbReference>
<dbReference type="SUPFAM" id="SSF51182">
    <property type="entry name" value="RmlC-like cupins"/>
    <property type="match status" value="1"/>
</dbReference>